<evidence type="ECO:0000313" key="6">
    <source>
        <dbReference type="EMBL" id="NGO45737.1"/>
    </source>
</evidence>
<name>A0ABX0E3L9_9ACTN</name>
<dbReference type="InterPro" id="IPR017853">
    <property type="entry name" value="GH"/>
</dbReference>
<accession>A0ABX0E3L9</accession>
<evidence type="ECO:0000256" key="4">
    <source>
        <dbReference type="SAM" id="SignalP"/>
    </source>
</evidence>
<proteinExistence type="inferred from homology"/>
<keyword evidence="7" id="KW-1185">Reference proteome</keyword>
<comment type="caution">
    <text evidence="6">The sequence shown here is derived from an EMBL/GenBank/DDBJ whole genome shotgun (WGS) entry which is preliminary data.</text>
</comment>
<reference evidence="6 7" key="1">
    <citation type="submission" date="2020-02" db="EMBL/GenBank/DDBJ databases">
        <title>Whole-genome analyses of novel actinobacteria.</title>
        <authorList>
            <person name="Sahin N."/>
            <person name="Tokatli A."/>
        </authorList>
    </citation>
    <scope>NUCLEOTIDE SEQUENCE [LARGE SCALE GENOMIC DNA]</scope>
    <source>
        <strain evidence="6 7">YC419</strain>
    </source>
</reference>
<keyword evidence="1 3" id="KW-0378">Hydrolase</keyword>
<comment type="similarity">
    <text evidence="3">Belongs to the glycosyl hydrolase 5 (cellulase A) family.</text>
</comment>
<dbReference type="Gene3D" id="3.20.20.80">
    <property type="entry name" value="Glycosidases"/>
    <property type="match status" value="1"/>
</dbReference>
<evidence type="ECO:0000256" key="3">
    <source>
        <dbReference type="RuleBase" id="RU361153"/>
    </source>
</evidence>
<dbReference type="EMBL" id="JAAKZX010000101">
    <property type="protein sequence ID" value="NGO45737.1"/>
    <property type="molecule type" value="Genomic_DNA"/>
</dbReference>
<dbReference type="GO" id="GO:0016787">
    <property type="term" value="F:hydrolase activity"/>
    <property type="evidence" value="ECO:0007669"/>
    <property type="project" value="UniProtKB-KW"/>
</dbReference>
<dbReference type="RefSeq" id="WP_165342285.1">
    <property type="nucleotide sequence ID" value="NZ_JAAKZX010000101.1"/>
</dbReference>
<keyword evidence="2 3" id="KW-0326">Glycosidase</keyword>
<feature type="domain" description="Glycoside hydrolase family 5" evidence="5">
    <location>
        <begin position="87"/>
        <end position="350"/>
    </location>
</feature>
<feature type="chain" id="PRO_5045578382" evidence="4">
    <location>
        <begin position="28"/>
        <end position="402"/>
    </location>
</feature>
<evidence type="ECO:0000259" key="5">
    <source>
        <dbReference type="Pfam" id="PF00150"/>
    </source>
</evidence>
<protein>
    <submittedName>
        <fullName evidence="6">Glycoside hydrolase family 5 protein</fullName>
    </submittedName>
</protein>
<dbReference type="SUPFAM" id="SSF51445">
    <property type="entry name" value="(Trans)glycosidases"/>
    <property type="match status" value="1"/>
</dbReference>
<dbReference type="Proteomes" id="UP001518140">
    <property type="component" value="Unassembled WGS sequence"/>
</dbReference>
<evidence type="ECO:0000256" key="2">
    <source>
        <dbReference type="ARBA" id="ARBA00023295"/>
    </source>
</evidence>
<dbReference type="InterPro" id="IPR001547">
    <property type="entry name" value="Glyco_hydro_5"/>
</dbReference>
<organism evidence="6 7">
    <name type="scientific">Streptomyces ureilyticus</name>
    <dbReference type="NCBI Taxonomy" id="1775131"/>
    <lineage>
        <taxon>Bacteria</taxon>
        <taxon>Bacillati</taxon>
        <taxon>Actinomycetota</taxon>
        <taxon>Actinomycetes</taxon>
        <taxon>Kitasatosporales</taxon>
        <taxon>Streptomycetaceae</taxon>
        <taxon>Streptomyces</taxon>
    </lineage>
</organism>
<gene>
    <name evidence="6" type="ORF">G6048_27555</name>
</gene>
<keyword evidence="4" id="KW-0732">Signal</keyword>
<feature type="signal peptide" evidence="4">
    <location>
        <begin position="1"/>
        <end position="27"/>
    </location>
</feature>
<dbReference type="PANTHER" id="PTHR34142:SF1">
    <property type="entry name" value="GLYCOSIDE HYDROLASE FAMILY 5 DOMAIN-CONTAINING PROTEIN"/>
    <property type="match status" value="1"/>
</dbReference>
<evidence type="ECO:0000313" key="7">
    <source>
        <dbReference type="Proteomes" id="UP001518140"/>
    </source>
</evidence>
<evidence type="ECO:0000256" key="1">
    <source>
        <dbReference type="ARBA" id="ARBA00022801"/>
    </source>
</evidence>
<dbReference type="Pfam" id="PF00150">
    <property type="entry name" value="Cellulase"/>
    <property type="match status" value="1"/>
</dbReference>
<sequence length="402" mass="44033">MRTVVRKPALGAAVGVLVLTASATAVAEPAGTARAEPRAAAQAPPTVSLRDGTWLKNGQVWLPRGFNMVGLAPPQKCLGSNDEPDPWVGLAHTTFAQHGEAELKAARDDWKADTVRFQVSESGLDPQHEYYDGGRYLTSVENGVKLARDLGFVVILSVQDQGPGCGDADELPTAETERALRTLVPEFKQDRGVMFELFNEPDTDPGTGSSQPRPAEWERWRDGDAEHLGQQQLVEIVRELGARNVLLADGPRKGATFEGMGNHRLKDKLNQTAYAAHPYWFHREGSPVEEDRKWWADRFGYLTDRGAAVIATEWNAYGEINKEGGRAAMEAFLDYLPERNIGITAHAFDAKGTMVKTLHPYWRPTTLNDGPGNCAEPPLVHCGPEAGEKVKELYKDLSASPS</sequence>
<dbReference type="PANTHER" id="PTHR34142">
    <property type="entry name" value="ENDO-BETA-1,4-GLUCANASE A"/>
    <property type="match status" value="1"/>
</dbReference>